<evidence type="ECO:0000313" key="10">
    <source>
        <dbReference type="Proteomes" id="UP000249873"/>
    </source>
</evidence>
<keyword evidence="3" id="KW-1003">Cell membrane</keyword>
<dbReference type="InterPro" id="IPR036259">
    <property type="entry name" value="MFS_trans_sf"/>
</dbReference>
<dbReference type="EMBL" id="CP029480">
    <property type="protein sequence ID" value="AWV96711.1"/>
    <property type="molecule type" value="Genomic_DNA"/>
</dbReference>
<feature type="transmembrane region" description="Helical" evidence="7">
    <location>
        <begin position="158"/>
        <end position="176"/>
    </location>
</feature>
<keyword evidence="2" id="KW-0813">Transport</keyword>
<dbReference type="Pfam" id="PF03825">
    <property type="entry name" value="Nuc_H_symport"/>
    <property type="match status" value="1"/>
</dbReference>
<dbReference type="OrthoDB" id="9783013at2"/>
<feature type="transmembrane region" description="Helical" evidence="7">
    <location>
        <begin position="245"/>
        <end position="263"/>
    </location>
</feature>
<evidence type="ECO:0000256" key="3">
    <source>
        <dbReference type="ARBA" id="ARBA00022475"/>
    </source>
</evidence>
<dbReference type="InterPro" id="IPR020846">
    <property type="entry name" value="MFS_dom"/>
</dbReference>
<evidence type="ECO:0000259" key="8">
    <source>
        <dbReference type="PROSITE" id="PS50850"/>
    </source>
</evidence>
<keyword evidence="5 7" id="KW-1133">Transmembrane helix</keyword>
<proteinExistence type="predicted"/>
<evidence type="ECO:0000256" key="6">
    <source>
        <dbReference type="ARBA" id="ARBA00023136"/>
    </source>
</evidence>
<sequence length="399" mass="44712">MKLKIKLQLSSMMFLQFFIWGVWYVTMGTYLIKIGFDGLNIGAAYSTINWGAIISPFVIGMIADRFFSAERVLGIMHLTGGVILYILIQITDPATFFWTLLVYALLYMPTLALVNTICFNQMTDTKNEFPRIRVLGTLGWITSGLLIGWMKIEDSSMVFQIGAAASILLGIYSFFLPSTPPQSKGQSPTIRDILGLDALALLKDRNFAVFIVCSLLISIPLAFYYSFTNPFLNEVGMENAAGKMTLGQGSEFLFLLLMPFFFSRLGVKKMLLIAMLAWITRYLFFAYGNNEELVPLLYMGIILHGICYDFFFVTGQIYVDQAAPKKIKASAQGFITLITYGLGMLIGSWAAGWFVKQYTLANGNHLWQSIWLIPAGMALIATLLFLTLFSEKKKVSVEN</sequence>
<feature type="transmembrane region" description="Helical" evidence="7">
    <location>
        <begin position="96"/>
        <end position="120"/>
    </location>
</feature>
<feature type="transmembrane region" description="Helical" evidence="7">
    <location>
        <begin position="270"/>
        <end position="287"/>
    </location>
</feature>
<dbReference type="RefSeq" id="WP_111369813.1">
    <property type="nucleotide sequence ID" value="NZ_CP029480.1"/>
</dbReference>
<feature type="transmembrane region" description="Helical" evidence="7">
    <location>
        <begin position="72"/>
        <end position="90"/>
    </location>
</feature>
<feature type="transmembrane region" description="Helical" evidence="7">
    <location>
        <begin position="38"/>
        <end position="60"/>
    </location>
</feature>
<dbReference type="PANTHER" id="PTHR23522">
    <property type="entry name" value="BLL5896 PROTEIN"/>
    <property type="match status" value="1"/>
</dbReference>
<dbReference type="SUPFAM" id="SSF103473">
    <property type="entry name" value="MFS general substrate transporter"/>
    <property type="match status" value="1"/>
</dbReference>
<dbReference type="Proteomes" id="UP000249873">
    <property type="component" value="Chromosome"/>
</dbReference>
<evidence type="ECO:0000256" key="7">
    <source>
        <dbReference type="SAM" id="Phobius"/>
    </source>
</evidence>
<accession>A0A2Z4G6E4</accession>
<keyword evidence="4 7" id="KW-0812">Transmembrane</keyword>
<feature type="transmembrane region" description="Helical" evidence="7">
    <location>
        <begin position="366"/>
        <end position="389"/>
    </location>
</feature>
<gene>
    <name evidence="9" type="ORF">DJ013_00285</name>
</gene>
<evidence type="ECO:0000313" key="9">
    <source>
        <dbReference type="EMBL" id="AWV96711.1"/>
    </source>
</evidence>
<keyword evidence="6 7" id="KW-0472">Membrane</keyword>
<dbReference type="PANTHER" id="PTHR23522:SF4">
    <property type="entry name" value="NUCLEOSIDE PERMEASE NUPG-RELATED"/>
    <property type="match status" value="1"/>
</dbReference>
<feature type="domain" description="Major facilitator superfamily (MFS) profile" evidence="8">
    <location>
        <begin position="192"/>
        <end position="399"/>
    </location>
</feature>
<dbReference type="CDD" id="cd06177">
    <property type="entry name" value="MFS_NHS"/>
    <property type="match status" value="1"/>
</dbReference>
<feature type="transmembrane region" description="Helical" evidence="7">
    <location>
        <begin position="334"/>
        <end position="354"/>
    </location>
</feature>
<evidence type="ECO:0000256" key="1">
    <source>
        <dbReference type="ARBA" id="ARBA00004651"/>
    </source>
</evidence>
<dbReference type="GO" id="GO:0005886">
    <property type="term" value="C:plasma membrane"/>
    <property type="evidence" value="ECO:0007669"/>
    <property type="project" value="UniProtKB-SubCell"/>
</dbReference>
<feature type="transmembrane region" description="Helical" evidence="7">
    <location>
        <begin position="12"/>
        <end position="32"/>
    </location>
</feature>
<feature type="transmembrane region" description="Helical" evidence="7">
    <location>
        <begin position="293"/>
        <end position="313"/>
    </location>
</feature>
<evidence type="ECO:0000256" key="2">
    <source>
        <dbReference type="ARBA" id="ARBA00022448"/>
    </source>
</evidence>
<dbReference type="GO" id="GO:0015212">
    <property type="term" value="F:cytidine transmembrane transporter activity"/>
    <property type="evidence" value="ECO:0007669"/>
    <property type="project" value="TreeGrafter"/>
</dbReference>
<protein>
    <submittedName>
        <fullName evidence="9">MFS transporter</fullName>
    </submittedName>
</protein>
<dbReference type="Gene3D" id="1.20.1250.20">
    <property type="entry name" value="MFS general substrate transporter like domains"/>
    <property type="match status" value="2"/>
</dbReference>
<organism evidence="9 10">
    <name type="scientific">Arcticibacterium luteifluviistationis</name>
    <dbReference type="NCBI Taxonomy" id="1784714"/>
    <lineage>
        <taxon>Bacteria</taxon>
        <taxon>Pseudomonadati</taxon>
        <taxon>Bacteroidota</taxon>
        <taxon>Cytophagia</taxon>
        <taxon>Cytophagales</taxon>
        <taxon>Leadbetterellaceae</taxon>
        <taxon>Arcticibacterium</taxon>
    </lineage>
</organism>
<dbReference type="AlphaFoldDB" id="A0A2Z4G6E4"/>
<dbReference type="PROSITE" id="PS50850">
    <property type="entry name" value="MFS"/>
    <property type="match status" value="1"/>
</dbReference>
<feature type="transmembrane region" description="Helical" evidence="7">
    <location>
        <begin position="207"/>
        <end position="225"/>
    </location>
</feature>
<comment type="subcellular location">
    <subcellularLocation>
        <location evidence="1">Cell membrane</location>
        <topology evidence="1">Multi-pass membrane protein</topology>
    </subcellularLocation>
</comment>
<keyword evidence="10" id="KW-1185">Reference proteome</keyword>
<evidence type="ECO:0000256" key="5">
    <source>
        <dbReference type="ARBA" id="ARBA00022989"/>
    </source>
</evidence>
<evidence type="ECO:0000256" key="4">
    <source>
        <dbReference type="ARBA" id="ARBA00022692"/>
    </source>
</evidence>
<name>A0A2Z4G6E4_9BACT</name>
<dbReference type="InterPro" id="IPR004740">
    <property type="entry name" value="Nuc_H_symport"/>
</dbReference>
<reference evidence="9 10" key="1">
    <citation type="submission" date="2018-05" db="EMBL/GenBank/DDBJ databases">
        <title>Complete genome sequence of Arcticibacterium luteifluviistationis SM1504T, a cytophagaceae bacterium isolated from Arctic surface seawater.</title>
        <authorList>
            <person name="Li Y."/>
            <person name="Qin Q.-L."/>
        </authorList>
    </citation>
    <scope>NUCLEOTIDE SEQUENCE [LARGE SCALE GENOMIC DNA]</scope>
    <source>
        <strain evidence="9 10">SM1504</strain>
    </source>
</reference>
<dbReference type="GO" id="GO:0015213">
    <property type="term" value="F:uridine transmembrane transporter activity"/>
    <property type="evidence" value="ECO:0007669"/>
    <property type="project" value="TreeGrafter"/>
</dbReference>
<dbReference type="KEGG" id="als:DJ013_00285"/>
<feature type="transmembrane region" description="Helical" evidence="7">
    <location>
        <begin position="132"/>
        <end position="152"/>
    </location>
</feature>